<dbReference type="PROSITE" id="PS51257">
    <property type="entry name" value="PROKAR_LIPOPROTEIN"/>
    <property type="match status" value="1"/>
</dbReference>
<gene>
    <name evidence="2" type="ORF">E0486_01310</name>
</gene>
<keyword evidence="1" id="KW-0812">Transmembrane</keyword>
<sequence length="55" mass="6074">MKRNSSLWLFALALATTLTSCEVVGGIFKAGFWTAIILIVLVVVLILWLVGRGRR</sequence>
<keyword evidence="3" id="KW-1185">Reference proteome</keyword>
<evidence type="ECO:0000313" key="2">
    <source>
        <dbReference type="EMBL" id="TCZ74974.1"/>
    </source>
</evidence>
<organism evidence="2 3">
    <name type="scientific">Flaviaesturariibacter aridisoli</name>
    <dbReference type="NCBI Taxonomy" id="2545761"/>
    <lineage>
        <taxon>Bacteria</taxon>
        <taxon>Pseudomonadati</taxon>
        <taxon>Bacteroidota</taxon>
        <taxon>Chitinophagia</taxon>
        <taxon>Chitinophagales</taxon>
        <taxon>Chitinophagaceae</taxon>
        <taxon>Flaviaestuariibacter</taxon>
    </lineage>
</organism>
<protein>
    <submittedName>
        <fullName evidence="2">Phosphatidate cytidylyltransferase</fullName>
    </submittedName>
</protein>
<dbReference type="GO" id="GO:0016779">
    <property type="term" value="F:nucleotidyltransferase activity"/>
    <property type="evidence" value="ECO:0007669"/>
    <property type="project" value="UniProtKB-KW"/>
</dbReference>
<dbReference type="RefSeq" id="WP_131850329.1">
    <property type="nucleotide sequence ID" value="NZ_SKFH01000001.1"/>
</dbReference>
<evidence type="ECO:0000313" key="3">
    <source>
        <dbReference type="Proteomes" id="UP000295164"/>
    </source>
</evidence>
<dbReference type="EMBL" id="SKFH01000001">
    <property type="protein sequence ID" value="TCZ74974.1"/>
    <property type="molecule type" value="Genomic_DNA"/>
</dbReference>
<keyword evidence="1" id="KW-0472">Membrane</keyword>
<dbReference type="AlphaFoldDB" id="A0A4R4E5P6"/>
<keyword evidence="2" id="KW-0808">Transferase</keyword>
<dbReference type="Proteomes" id="UP000295164">
    <property type="component" value="Unassembled WGS sequence"/>
</dbReference>
<keyword evidence="1" id="KW-1133">Transmembrane helix</keyword>
<comment type="caution">
    <text evidence="2">The sequence shown here is derived from an EMBL/GenBank/DDBJ whole genome shotgun (WGS) entry which is preliminary data.</text>
</comment>
<reference evidence="2 3" key="1">
    <citation type="submission" date="2019-03" db="EMBL/GenBank/DDBJ databases">
        <authorList>
            <person name="Kim M.K.M."/>
        </authorList>
    </citation>
    <scope>NUCLEOTIDE SEQUENCE [LARGE SCALE GENOMIC DNA]</scope>
    <source>
        <strain evidence="2 3">17J68-15</strain>
    </source>
</reference>
<evidence type="ECO:0000256" key="1">
    <source>
        <dbReference type="SAM" id="Phobius"/>
    </source>
</evidence>
<feature type="transmembrane region" description="Helical" evidence="1">
    <location>
        <begin position="31"/>
        <end position="50"/>
    </location>
</feature>
<proteinExistence type="predicted"/>
<accession>A0A4R4E5P6</accession>
<name>A0A4R4E5P6_9BACT</name>
<keyword evidence="2" id="KW-0548">Nucleotidyltransferase</keyword>